<feature type="compositionally biased region" description="Basic and acidic residues" evidence="1">
    <location>
        <begin position="7"/>
        <end position="20"/>
    </location>
</feature>
<accession>A0A179UNM9</accession>
<proteinExistence type="predicted"/>
<keyword evidence="3" id="KW-1185">Reference proteome</keyword>
<dbReference type="EMBL" id="GG657458">
    <property type="protein sequence ID" value="OAT09696.1"/>
    <property type="molecule type" value="Genomic_DNA"/>
</dbReference>
<evidence type="ECO:0000256" key="1">
    <source>
        <dbReference type="SAM" id="MobiDB-lite"/>
    </source>
</evidence>
<feature type="region of interest" description="Disordered" evidence="1">
    <location>
        <begin position="1"/>
        <end position="22"/>
    </location>
</feature>
<sequence>MVLGGGGDDRSGEIVEETPKGRRTLRNKRVEEMFVQAHQIHVLSKRRIMWLWPLSLQNIIMASVRSTE</sequence>
<dbReference type="Proteomes" id="UP000002038">
    <property type="component" value="Unassembled WGS sequence"/>
</dbReference>
<protein>
    <submittedName>
        <fullName evidence="2">Uncharacterized protein</fullName>
    </submittedName>
</protein>
<dbReference type="AlphaFoldDB" id="A0A179UNM9"/>
<dbReference type="GeneID" id="8504064"/>
<evidence type="ECO:0000313" key="3">
    <source>
        <dbReference type="Proteomes" id="UP000002038"/>
    </source>
</evidence>
<evidence type="ECO:0000313" key="2">
    <source>
        <dbReference type="EMBL" id="OAT09696.1"/>
    </source>
</evidence>
<organism evidence="2 3">
    <name type="scientific">Blastomyces gilchristii (strain SLH14081)</name>
    <name type="common">Blastomyces dermatitidis</name>
    <dbReference type="NCBI Taxonomy" id="559298"/>
    <lineage>
        <taxon>Eukaryota</taxon>
        <taxon>Fungi</taxon>
        <taxon>Dikarya</taxon>
        <taxon>Ascomycota</taxon>
        <taxon>Pezizomycotina</taxon>
        <taxon>Eurotiomycetes</taxon>
        <taxon>Eurotiomycetidae</taxon>
        <taxon>Onygenales</taxon>
        <taxon>Ajellomycetaceae</taxon>
        <taxon>Blastomyces</taxon>
    </lineage>
</organism>
<gene>
    <name evidence="2" type="ORF">BDBG_05428</name>
</gene>
<reference evidence="3" key="1">
    <citation type="journal article" date="2015" name="PLoS Genet.">
        <title>The dynamic genome and transcriptome of the human fungal pathogen Blastomyces and close relative Emmonsia.</title>
        <authorList>
            <person name="Munoz J.F."/>
            <person name="Gauthier G.M."/>
            <person name="Desjardins C.A."/>
            <person name="Gallo J.E."/>
            <person name="Holder J."/>
            <person name="Sullivan T.D."/>
            <person name="Marty A.J."/>
            <person name="Carmen J.C."/>
            <person name="Chen Z."/>
            <person name="Ding L."/>
            <person name="Gujja S."/>
            <person name="Magrini V."/>
            <person name="Misas E."/>
            <person name="Mitreva M."/>
            <person name="Priest M."/>
            <person name="Saif S."/>
            <person name="Whiston E.A."/>
            <person name="Young S."/>
            <person name="Zeng Q."/>
            <person name="Goldman W.E."/>
            <person name="Mardis E.R."/>
            <person name="Taylor J.W."/>
            <person name="McEwen J.G."/>
            <person name="Clay O.K."/>
            <person name="Klein B.S."/>
            <person name="Cuomo C.A."/>
        </authorList>
    </citation>
    <scope>NUCLEOTIDE SEQUENCE [LARGE SCALE GENOMIC DNA]</scope>
    <source>
        <strain evidence="3">SLH14081</strain>
    </source>
</reference>
<dbReference type="RefSeq" id="XP_002623920.1">
    <property type="nucleotide sequence ID" value="XM_002623874.1"/>
</dbReference>
<name>A0A179UNM9_BLAGS</name>
<dbReference type="VEuPathDB" id="FungiDB:BDBG_05428"/>
<dbReference type="KEGG" id="bgh:BDBG_05428"/>